<dbReference type="Pfam" id="PF02518">
    <property type="entry name" value="HATPase_c"/>
    <property type="match status" value="1"/>
</dbReference>
<dbReference type="PRINTS" id="PR00344">
    <property type="entry name" value="BCTRLSENSOR"/>
</dbReference>
<protein>
    <recommendedName>
        <fullName evidence="2">histidine kinase</fullName>
        <ecNumber evidence="2">2.7.13.3</ecNumber>
    </recommendedName>
</protein>
<gene>
    <name evidence="6" type="ORF">G9Q37_20185</name>
</gene>
<dbReference type="SUPFAM" id="SSF55874">
    <property type="entry name" value="ATPase domain of HSP90 chaperone/DNA topoisomerase II/histidine kinase"/>
    <property type="match status" value="1"/>
</dbReference>
<evidence type="ECO:0000256" key="4">
    <source>
        <dbReference type="SAM" id="Phobius"/>
    </source>
</evidence>
<dbReference type="Gene3D" id="1.10.287.130">
    <property type="match status" value="1"/>
</dbReference>
<feature type="transmembrane region" description="Helical" evidence="4">
    <location>
        <begin position="6"/>
        <end position="22"/>
    </location>
</feature>
<evidence type="ECO:0000313" key="7">
    <source>
        <dbReference type="Proteomes" id="UP000503162"/>
    </source>
</evidence>
<feature type="domain" description="Histidine kinase" evidence="5">
    <location>
        <begin position="224"/>
        <end position="457"/>
    </location>
</feature>
<evidence type="ECO:0000256" key="2">
    <source>
        <dbReference type="ARBA" id="ARBA00012438"/>
    </source>
</evidence>
<evidence type="ECO:0000256" key="1">
    <source>
        <dbReference type="ARBA" id="ARBA00000085"/>
    </source>
</evidence>
<dbReference type="EMBL" id="CP049989">
    <property type="protein sequence ID" value="QIM54309.1"/>
    <property type="molecule type" value="Genomic_DNA"/>
</dbReference>
<feature type="transmembrane region" description="Helical" evidence="4">
    <location>
        <begin position="133"/>
        <end position="152"/>
    </location>
</feature>
<sequence length="472" mass="52676">MYSLLPALVAGLFLGYGTYVLLTKGVNRVSRSFFLLCVTTFFWQATWAVLFQVDDPQLADKLARFGYLLIIFLPTSLYHLLIEIANRPDDRPWVKLSYGFALMLGVLDLTTDLFVAGHYQYFYGYYPKAGPLHALHLVQTGLVVMRGLWVTYQAARRVAPDDAVRLRLCVVSLLIYFFASVDYLCNYGFGFYPPGVVFIAVSLGLIMLAVTRHKLMNPVAVAASVAHEMRTPLATIRLQAETLHTWLPELDRGYRIAVSRGLLEQPCEVPDFSRLCTLAEAIAKQVDRSNAVIDMVLASARFEQINPSEFRRCSMGACVREAIDSYPFIGRERDKVHLNLGADFRFMGAEALMIYVLFNLFKNALYAMKAAGKGELHIELSNGKGQHALIVRDTGSGIPAASLPRIFDTFYTTKPMKGAGLGLPFCRRAVESFGGRIHCESVEGEYTVFHLRFPALQGHPQPRSKGVVSITS</sequence>
<dbReference type="Pfam" id="PF00512">
    <property type="entry name" value="HisKA"/>
    <property type="match status" value="1"/>
</dbReference>
<dbReference type="KEGG" id="hcz:G9Q37_20185"/>
<dbReference type="InterPro" id="IPR031621">
    <property type="entry name" value="HisKA_7TM"/>
</dbReference>
<evidence type="ECO:0000259" key="5">
    <source>
        <dbReference type="PROSITE" id="PS50109"/>
    </source>
</evidence>
<comment type="catalytic activity">
    <reaction evidence="1">
        <text>ATP + protein L-histidine = ADP + protein N-phospho-L-histidine.</text>
        <dbReference type="EC" id="2.7.13.3"/>
    </reaction>
</comment>
<feature type="transmembrane region" description="Helical" evidence="4">
    <location>
        <begin position="96"/>
        <end position="121"/>
    </location>
</feature>
<dbReference type="Gene3D" id="3.30.565.10">
    <property type="entry name" value="Histidine kinase-like ATPase, C-terminal domain"/>
    <property type="match status" value="1"/>
</dbReference>
<reference evidence="6 7" key="1">
    <citation type="submission" date="2020-03" db="EMBL/GenBank/DDBJ databases">
        <title>Hydrogenophaga sp. nov. isolated from cyanobacterial mat.</title>
        <authorList>
            <person name="Thorat V."/>
            <person name="Kirdat K."/>
            <person name="Tiwarekar B."/>
            <person name="Costa E.D."/>
            <person name="Yadav A."/>
        </authorList>
    </citation>
    <scope>NUCLEOTIDE SEQUENCE [LARGE SCALE GENOMIC DNA]</scope>
    <source>
        <strain evidence="6 7">BA0156</strain>
    </source>
</reference>
<dbReference type="GO" id="GO:0000155">
    <property type="term" value="F:phosphorelay sensor kinase activity"/>
    <property type="evidence" value="ECO:0007669"/>
    <property type="project" value="InterPro"/>
</dbReference>
<dbReference type="PANTHER" id="PTHR43547:SF2">
    <property type="entry name" value="HYBRID SIGNAL TRANSDUCTION HISTIDINE KINASE C"/>
    <property type="match status" value="1"/>
</dbReference>
<dbReference type="InterPro" id="IPR004358">
    <property type="entry name" value="Sig_transdc_His_kin-like_C"/>
</dbReference>
<dbReference type="InterPro" id="IPR003594">
    <property type="entry name" value="HATPase_dom"/>
</dbReference>
<feature type="transmembrane region" description="Helical" evidence="4">
    <location>
        <begin position="65"/>
        <end position="84"/>
    </location>
</feature>
<dbReference type="Proteomes" id="UP000503162">
    <property type="component" value="Chromosome"/>
</dbReference>
<dbReference type="EC" id="2.7.13.3" evidence="2"/>
<dbReference type="PANTHER" id="PTHR43547">
    <property type="entry name" value="TWO-COMPONENT HISTIDINE KINASE"/>
    <property type="match status" value="1"/>
</dbReference>
<keyword evidence="7" id="KW-1185">Reference proteome</keyword>
<dbReference type="InterPro" id="IPR036097">
    <property type="entry name" value="HisK_dim/P_sf"/>
</dbReference>
<proteinExistence type="predicted"/>
<feature type="transmembrane region" description="Helical" evidence="4">
    <location>
        <begin position="190"/>
        <end position="210"/>
    </location>
</feature>
<keyword evidence="4" id="KW-0812">Transmembrane</keyword>
<organism evidence="6 7">
    <name type="scientific">Hydrogenophaga crocea</name>
    <dbReference type="NCBI Taxonomy" id="2716225"/>
    <lineage>
        <taxon>Bacteria</taxon>
        <taxon>Pseudomonadati</taxon>
        <taxon>Pseudomonadota</taxon>
        <taxon>Betaproteobacteria</taxon>
        <taxon>Burkholderiales</taxon>
        <taxon>Comamonadaceae</taxon>
        <taxon>Hydrogenophaga</taxon>
    </lineage>
</organism>
<dbReference type="RefSeq" id="WP_166230155.1">
    <property type="nucleotide sequence ID" value="NZ_CP049989.1"/>
</dbReference>
<keyword evidence="4" id="KW-0472">Membrane</keyword>
<dbReference type="PROSITE" id="PS50109">
    <property type="entry name" value="HIS_KIN"/>
    <property type="match status" value="1"/>
</dbReference>
<dbReference type="AlphaFoldDB" id="A0A6G8IMH4"/>
<dbReference type="InterPro" id="IPR005467">
    <property type="entry name" value="His_kinase_dom"/>
</dbReference>
<dbReference type="InterPro" id="IPR036890">
    <property type="entry name" value="HATPase_C_sf"/>
</dbReference>
<feature type="transmembrane region" description="Helical" evidence="4">
    <location>
        <begin position="164"/>
        <end position="184"/>
    </location>
</feature>
<dbReference type="SUPFAM" id="SSF47384">
    <property type="entry name" value="Homodimeric domain of signal transducing histidine kinase"/>
    <property type="match status" value="1"/>
</dbReference>
<keyword evidence="3" id="KW-0597">Phosphoprotein</keyword>
<evidence type="ECO:0000313" key="6">
    <source>
        <dbReference type="EMBL" id="QIM54309.1"/>
    </source>
</evidence>
<evidence type="ECO:0000256" key="3">
    <source>
        <dbReference type="ARBA" id="ARBA00022553"/>
    </source>
</evidence>
<dbReference type="SMART" id="SM00387">
    <property type="entry name" value="HATPase_c"/>
    <property type="match status" value="1"/>
</dbReference>
<accession>A0A6G8IMH4</accession>
<feature type="transmembrane region" description="Helical" evidence="4">
    <location>
        <begin position="34"/>
        <end position="53"/>
    </location>
</feature>
<dbReference type="InterPro" id="IPR003661">
    <property type="entry name" value="HisK_dim/P_dom"/>
</dbReference>
<keyword evidence="4" id="KW-1133">Transmembrane helix</keyword>
<dbReference type="Pfam" id="PF16927">
    <property type="entry name" value="HisKA_7TM"/>
    <property type="match status" value="1"/>
</dbReference>
<name>A0A6G8IMH4_9BURK</name>
<dbReference type="CDD" id="cd00082">
    <property type="entry name" value="HisKA"/>
    <property type="match status" value="1"/>
</dbReference>
<dbReference type="SMART" id="SM00388">
    <property type="entry name" value="HisKA"/>
    <property type="match status" value="1"/>
</dbReference>